<dbReference type="AlphaFoldDB" id="A0AAV5I1V2"/>
<evidence type="ECO:0000256" key="6">
    <source>
        <dbReference type="ARBA" id="ARBA00023277"/>
    </source>
</evidence>
<dbReference type="EMBL" id="BPVZ01000006">
    <property type="protein sequence ID" value="GKU93005.1"/>
    <property type="molecule type" value="Genomic_DNA"/>
</dbReference>
<protein>
    <recommendedName>
        <fullName evidence="2 8">Xylose isomerase</fullName>
        <ecNumber evidence="2 8">5.3.1.5</ecNumber>
    </recommendedName>
</protein>
<evidence type="ECO:0000256" key="3">
    <source>
        <dbReference type="ARBA" id="ARBA00022629"/>
    </source>
</evidence>
<keyword evidence="3 8" id="KW-0859">Xylose metabolism</keyword>
<dbReference type="EC" id="5.3.1.5" evidence="2 8"/>
<evidence type="ECO:0000256" key="8">
    <source>
        <dbReference type="RuleBase" id="RU000609"/>
    </source>
</evidence>
<dbReference type="GO" id="GO:0042732">
    <property type="term" value="P:D-xylose metabolic process"/>
    <property type="evidence" value="ECO:0007669"/>
    <property type="project" value="UniProtKB-KW"/>
</dbReference>
<dbReference type="GO" id="GO:0009045">
    <property type="term" value="F:xylose isomerase activity"/>
    <property type="evidence" value="ECO:0007669"/>
    <property type="project" value="UniProtKB-EC"/>
</dbReference>
<comment type="catalytic activity">
    <reaction evidence="7 8">
        <text>alpha-D-xylose = alpha-D-xylulofuranose</text>
        <dbReference type="Rhea" id="RHEA:22816"/>
        <dbReference type="ChEBI" id="CHEBI:28518"/>
        <dbReference type="ChEBI" id="CHEBI:188998"/>
        <dbReference type="EC" id="5.3.1.5"/>
    </reaction>
</comment>
<dbReference type="PROSITE" id="PS51415">
    <property type="entry name" value="XYLOSE_ISOMERASE"/>
    <property type="match status" value="1"/>
</dbReference>
<keyword evidence="5 8" id="KW-0413">Isomerase</keyword>
<gene>
    <name evidence="9" type="ORF">SLEP1_g6647</name>
</gene>
<dbReference type="InterPro" id="IPR036237">
    <property type="entry name" value="Xyl_isomerase-like_sf"/>
</dbReference>
<evidence type="ECO:0000256" key="4">
    <source>
        <dbReference type="ARBA" id="ARBA00022723"/>
    </source>
</evidence>
<dbReference type="GO" id="GO:0046872">
    <property type="term" value="F:metal ion binding"/>
    <property type="evidence" value="ECO:0007669"/>
    <property type="project" value="UniProtKB-KW"/>
</dbReference>
<evidence type="ECO:0000256" key="2">
    <source>
        <dbReference type="ARBA" id="ARBA00011958"/>
    </source>
</evidence>
<evidence type="ECO:0000256" key="7">
    <source>
        <dbReference type="ARBA" id="ARBA00033659"/>
    </source>
</evidence>
<keyword evidence="6 8" id="KW-0119">Carbohydrate metabolism</keyword>
<sequence length="128" mass="14236">MRANFEFINKLGVDKWCFHDRDIAPDGKTLEETNANLDEVVALAKELQGSKIRPSWGTAQLFVHPHYMHGGATSSELGVYAYAAAQVKKAIEARFLETIVAYKKKIGFNGKLAMQYGPFYVPTSSLPI</sequence>
<dbReference type="PANTHER" id="PTHR48408">
    <property type="match status" value="1"/>
</dbReference>
<dbReference type="Proteomes" id="UP001054252">
    <property type="component" value="Unassembled WGS sequence"/>
</dbReference>
<dbReference type="InterPro" id="IPR001998">
    <property type="entry name" value="Xylose_isomerase"/>
</dbReference>
<evidence type="ECO:0000313" key="10">
    <source>
        <dbReference type="Proteomes" id="UP001054252"/>
    </source>
</evidence>
<evidence type="ECO:0000256" key="5">
    <source>
        <dbReference type="ARBA" id="ARBA00023235"/>
    </source>
</evidence>
<comment type="similarity">
    <text evidence="1 8">Belongs to the xylose isomerase family.</text>
</comment>
<dbReference type="PRINTS" id="PR00688">
    <property type="entry name" value="XYLOSISMRASE"/>
</dbReference>
<comment type="caution">
    <text evidence="9">The sequence shown here is derived from an EMBL/GenBank/DDBJ whole genome shotgun (WGS) entry which is preliminary data.</text>
</comment>
<dbReference type="PANTHER" id="PTHR48408:SF1">
    <property type="entry name" value="XYLOSE ISOMERASE"/>
    <property type="match status" value="1"/>
</dbReference>
<evidence type="ECO:0000256" key="1">
    <source>
        <dbReference type="ARBA" id="ARBA00005765"/>
    </source>
</evidence>
<organism evidence="9 10">
    <name type="scientific">Rubroshorea leprosula</name>
    <dbReference type="NCBI Taxonomy" id="152421"/>
    <lineage>
        <taxon>Eukaryota</taxon>
        <taxon>Viridiplantae</taxon>
        <taxon>Streptophyta</taxon>
        <taxon>Embryophyta</taxon>
        <taxon>Tracheophyta</taxon>
        <taxon>Spermatophyta</taxon>
        <taxon>Magnoliopsida</taxon>
        <taxon>eudicotyledons</taxon>
        <taxon>Gunneridae</taxon>
        <taxon>Pentapetalae</taxon>
        <taxon>rosids</taxon>
        <taxon>malvids</taxon>
        <taxon>Malvales</taxon>
        <taxon>Dipterocarpaceae</taxon>
        <taxon>Rubroshorea</taxon>
    </lineage>
</organism>
<keyword evidence="10" id="KW-1185">Reference proteome</keyword>
<proteinExistence type="inferred from homology"/>
<evidence type="ECO:0000313" key="9">
    <source>
        <dbReference type="EMBL" id="GKU93005.1"/>
    </source>
</evidence>
<accession>A0AAV5I1V2</accession>
<keyword evidence="4 8" id="KW-0479">Metal-binding</keyword>
<dbReference type="Gene3D" id="3.20.20.150">
    <property type="entry name" value="Divalent-metal-dependent TIM barrel enzymes"/>
    <property type="match status" value="1"/>
</dbReference>
<dbReference type="SUPFAM" id="SSF51658">
    <property type="entry name" value="Xylose isomerase-like"/>
    <property type="match status" value="1"/>
</dbReference>
<name>A0AAV5I1V2_9ROSI</name>
<reference evidence="9 10" key="1">
    <citation type="journal article" date="2021" name="Commun. Biol.">
        <title>The genome of Shorea leprosula (Dipterocarpaceae) highlights the ecological relevance of drought in aseasonal tropical rainforests.</title>
        <authorList>
            <person name="Ng K.K.S."/>
            <person name="Kobayashi M.J."/>
            <person name="Fawcett J.A."/>
            <person name="Hatakeyama M."/>
            <person name="Paape T."/>
            <person name="Ng C.H."/>
            <person name="Ang C.C."/>
            <person name="Tnah L.H."/>
            <person name="Lee C.T."/>
            <person name="Nishiyama T."/>
            <person name="Sese J."/>
            <person name="O'Brien M.J."/>
            <person name="Copetti D."/>
            <person name="Mohd Noor M.I."/>
            <person name="Ong R.C."/>
            <person name="Putra M."/>
            <person name="Sireger I.Z."/>
            <person name="Indrioko S."/>
            <person name="Kosugi Y."/>
            <person name="Izuno A."/>
            <person name="Isagi Y."/>
            <person name="Lee S.L."/>
            <person name="Shimizu K.K."/>
        </authorList>
    </citation>
    <scope>NUCLEOTIDE SEQUENCE [LARGE SCALE GENOMIC DNA]</scope>
    <source>
        <strain evidence="9">214</strain>
    </source>
</reference>